<reference evidence="4 5" key="1">
    <citation type="submission" date="2018-05" db="EMBL/GenBank/DDBJ databases">
        <title>Genome sequencing and assembly of the regulated plant pathogen Lachnellula willkommii and related sister species for the development of diagnostic species identification markers.</title>
        <authorList>
            <person name="Giroux E."/>
            <person name="Bilodeau G."/>
        </authorList>
    </citation>
    <scope>NUCLEOTIDE SEQUENCE [LARGE SCALE GENOMIC DNA]</scope>
    <source>
        <strain evidence="4 5">CBS 160.35</strain>
    </source>
</reference>
<dbReference type="Pfam" id="PF01031">
    <property type="entry name" value="Dynamin_M"/>
    <property type="match status" value="1"/>
</dbReference>
<dbReference type="InterPro" id="IPR022812">
    <property type="entry name" value="Dynamin"/>
</dbReference>
<dbReference type="Pfam" id="PF00350">
    <property type="entry name" value="Dynamin_N"/>
    <property type="match status" value="1"/>
</dbReference>
<gene>
    <name evidence="4" type="primary">mx_2</name>
    <name evidence="4" type="ORF">LOCC1_G004515</name>
</gene>
<keyword evidence="2" id="KW-0342">GTP-binding</keyword>
<dbReference type="CDD" id="cd08771">
    <property type="entry name" value="DLP_1"/>
    <property type="match status" value="1"/>
</dbReference>
<feature type="domain" description="GED" evidence="3">
    <location>
        <begin position="572"/>
        <end position="663"/>
    </location>
</feature>
<dbReference type="AlphaFoldDB" id="A0A8H8RWA9"/>
<dbReference type="PRINTS" id="PR00195">
    <property type="entry name" value="DYNAMIN"/>
</dbReference>
<dbReference type="GO" id="GO:0006897">
    <property type="term" value="P:endocytosis"/>
    <property type="evidence" value="ECO:0007669"/>
    <property type="project" value="TreeGrafter"/>
</dbReference>
<protein>
    <submittedName>
        <fullName evidence="4">Interferon-induced GTP-binding protein Mx</fullName>
    </submittedName>
</protein>
<dbReference type="SMART" id="SM00053">
    <property type="entry name" value="DYNc"/>
    <property type="match status" value="1"/>
</dbReference>
<dbReference type="InterPro" id="IPR000375">
    <property type="entry name" value="Dynamin_stalk"/>
</dbReference>
<proteinExistence type="predicted"/>
<dbReference type="Gene3D" id="3.40.50.300">
    <property type="entry name" value="P-loop containing nucleotide triphosphate hydrolases"/>
    <property type="match status" value="2"/>
</dbReference>
<dbReference type="GO" id="GO:0008017">
    <property type="term" value="F:microtubule binding"/>
    <property type="evidence" value="ECO:0007669"/>
    <property type="project" value="TreeGrafter"/>
</dbReference>
<comment type="caution">
    <text evidence="4">The sequence shown here is derived from an EMBL/GenBank/DDBJ whole genome shotgun (WGS) entry which is preliminary data.</text>
</comment>
<dbReference type="InterPro" id="IPR027417">
    <property type="entry name" value="P-loop_NTPase"/>
</dbReference>
<dbReference type="GO" id="GO:0048312">
    <property type="term" value="P:intracellular distribution of mitochondria"/>
    <property type="evidence" value="ECO:0007669"/>
    <property type="project" value="TreeGrafter"/>
</dbReference>
<dbReference type="SUPFAM" id="SSF52540">
    <property type="entry name" value="P-loop containing nucleoside triphosphate hydrolases"/>
    <property type="match status" value="1"/>
</dbReference>
<dbReference type="GO" id="GO:0016020">
    <property type="term" value="C:membrane"/>
    <property type="evidence" value="ECO:0007669"/>
    <property type="project" value="TreeGrafter"/>
</dbReference>
<dbReference type="Gene3D" id="1.20.120.1240">
    <property type="entry name" value="Dynamin, middle domain"/>
    <property type="match status" value="1"/>
</dbReference>
<dbReference type="EMBL" id="QGMI01000429">
    <property type="protein sequence ID" value="TVY40849.1"/>
    <property type="molecule type" value="Genomic_DNA"/>
</dbReference>
<dbReference type="GO" id="GO:0005525">
    <property type="term" value="F:GTP binding"/>
    <property type="evidence" value="ECO:0007669"/>
    <property type="project" value="InterPro"/>
</dbReference>
<dbReference type="PANTHER" id="PTHR11566:SF21">
    <property type="entry name" value="DYNAMIN RELATED PROTEIN 1, ISOFORM A"/>
    <property type="match status" value="1"/>
</dbReference>
<evidence type="ECO:0000256" key="1">
    <source>
        <dbReference type="ARBA" id="ARBA00022741"/>
    </source>
</evidence>
<organism evidence="4 5">
    <name type="scientific">Lachnellula occidentalis</name>
    <dbReference type="NCBI Taxonomy" id="215460"/>
    <lineage>
        <taxon>Eukaryota</taxon>
        <taxon>Fungi</taxon>
        <taxon>Dikarya</taxon>
        <taxon>Ascomycota</taxon>
        <taxon>Pezizomycotina</taxon>
        <taxon>Leotiomycetes</taxon>
        <taxon>Helotiales</taxon>
        <taxon>Lachnaceae</taxon>
        <taxon>Lachnellula</taxon>
    </lineage>
</organism>
<evidence type="ECO:0000313" key="4">
    <source>
        <dbReference type="EMBL" id="TVY40849.1"/>
    </source>
</evidence>
<keyword evidence="1" id="KW-0547">Nucleotide-binding</keyword>
<dbReference type="PROSITE" id="PS51388">
    <property type="entry name" value="GED"/>
    <property type="match status" value="1"/>
</dbReference>
<sequence>MGSISVGELGLAEQISQKTSGFIQSSNHRDLLDIVDSLRSNGVSHYVDLPQIIVCGSQSSGKSSTLESLSGIAFPTAEGLCTRFATELILRRGDKSELKVQIQPSASRSEEERIKLLKFCERESDQKSFPKIIEAAKIELGLSGNGPDSKVFSTDVLRIESTSPNNPFANQPVTKFARQIDPSGTRTLGLITKPDKIDRGSDSENYYVELAQNNNVKLSLGWHVLRNKSRSTADDTIEQQEEREAEFFSDSCWKDALKPSQLGVGPLRDRLRDALWKQIHEGLPGVKYEVQIGIKDCTTKLLQLGQARSTKREKHTYLHRISSNLSTMIQAAIDGVYADPFFASFPGQQDAFDRRLRANAQKILTIYAGKMCLYGHALEIVEDDQKPTRPLSSQYVMRSEHLRVVKDLMVECRGRELPGTFNPLVVGDLFSRQCKPWEYITQKLAEEVHEAAAITFNKMISETCDENTRSRLMKGLIQPSLHQLRKGLKGKLDELLEPHLSIHPITYNDYLTDNVRKIQGDRHDRAFDRLSLASCGYTTESLQVANMVTFALLPLLRTLKDGTRPDVEEYSVSLAADVAAAYYKVALKKFIDDVSVNAVETCLIQCLPGVFCPDVAWDLSDEQVELLGSEDTGTVTKRAELQKKLEILEKGLKDLDAFTARSATQAK</sequence>
<dbReference type="InterPro" id="IPR020850">
    <property type="entry name" value="GED_dom"/>
</dbReference>
<dbReference type="GO" id="GO:0005739">
    <property type="term" value="C:mitochondrion"/>
    <property type="evidence" value="ECO:0007669"/>
    <property type="project" value="TreeGrafter"/>
</dbReference>
<dbReference type="GO" id="GO:0016559">
    <property type="term" value="P:peroxisome fission"/>
    <property type="evidence" value="ECO:0007669"/>
    <property type="project" value="TreeGrafter"/>
</dbReference>
<evidence type="ECO:0000256" key="2">
    <source>
        <dbReference type="ARBA" id="ARBA00023134"/>
    </source>
</evidence>
<dbReference type="GO" id="GO:0005874">
    <property type="term" value="C:microtubule"/>
    <property type="evidence" value="ECO:0007669"/>
    <property type="project" value="TreeGrafter"/>
</dbReference>
<name>A0A8H8RWA9_9HELO</name>
<dbReference type="Proteomes" id="UP000443090">
    <property type="component" value="Unassembled WGS sequence"/>
</dbReference>
<dbReference type="OrthoDB" id="415706at2759"/>
<dbReference type="InterPro" id="IPR045063">
    <property type="entry name" value="Dynamin_N"/>
</dbReference>
<dbReference type="GO" id="GO:0000266">
    <property type="term" value="P:mitochondrial fission"/>
    <property type="evidence" value="ECO:0007669"/>
    <property type="project" value="TreeGrafter"/>
</dbReference>
<accession>A0A8H8RWA9</accession>
<keyword evidence="5" id="KW-1185">Reference proteome</keyword>
<evidence type="ECO:0000259" key="3">
    <source>
        <dbReference type="PROSITE" id="PS51388"/>
    </source>
</evidence>
<dbReference type="GO" id="GO:0003924">
    <property type="term" value="F:GTPase activity"/>
    <property type="evidence" value="ECO:0007669"/>
    <property type="project" value="InterPro"/>
</dbReference>
<dbReference type="PANTHER" id="PTHR11566">
    <property type="entry name" value="DYNAMIN"/>
    <property type="match status" value="1"/>
</dbReference>
<dbReference type="InterPro" id="IPR001401">
    <property type="entry name" value="Dynamin_GTPase"/>
</dbReference>
<evidence type="ECO:0000313" key="5">
    <source>
        <dbReference type="Proteomes" id="UP000443090"/>
    </source>
</evidence>